<accession>T1BRU5</accession>
<evidence type="ECO:0000259" key="2">
    <source>
        <dbReference type="Pfam" id="PF09832"/>
    </source>
</evidence>
<sequence length="171" mass="18382">MKMRQWMAAGTLLLAIGTATAAPQGGAGAASVRQLLAAAHVDDLMQQVAQQMGQQIDVMVKHGMPCLAPGAVSSVLTSPQAVQKMIDLIVPIYRRNFTEQDVKGLLAFYRTPLGQKMLRMQPVIMRESMQAGEQFGREQVEQRIGQLKTEGKLDTAGKCPVAPAKSAPSGH</sequence>
<feature type="region of interest" description="Disordered" evidence="1">
    <location>
        <begin position="148"/>
        <end position="171"/>
    </location>
</feature>
<dbReference type="AlphaFoldDB" id="T1BRU5"/>
<dbReference type="EMBL" id="AUZZ01008895">
    <property type="protein sequence ID" value="EQD35936.1"/>
    <property type="molecule type" value="Genomic_DNA"/>
</dbReference>
<comment type="caution">
    <text evidence="4">The sequence shown here is derived from an EMBL/GenBank/DDBJ whole genome shotgun (WGS) entry which is preliminary data.</text>
</comment>
<evidence type="ECO:0000313" key="3">
    <source>
        <dbReference type="EMBL" id="EQD35936.1"/>
    </source>
</evidence>
<dbReference type="Pfam" id="PF09832">
    <property type="entry name" value="DUF2059"/>
    <property type="match status" value="1"/>
</dbReference>
<evidence type="ECO:0000256" key="1">
    <source>
        <dbReference type="SAM" id="MobiDB-lite"/>
    </source>
</evidence>
<reference evidence="4" key="2">
    <citation type="journal article" date="2014" name="ISME J.">
        <title>Microbial stratification in low pH oxic and suboxic macroscopic growths along an acid mine drainage.</title>
        <authorList>
            <person name="Mendez-Garcia C."/>
            <person name="Mesa V."/>
            <person name="Sprenger R.R."/>
            <person name="Richter M."/>
            <person name="Diez M.S."/>
            <person name="Solano J."/>
            <person name="Bargiela R."/>
            <person name="Golyshina O.V."/>
            <person name="Manteca A."/>
            <person name="Ramos J.L."/>
            <person name="Gallego J.R."/>
            <person name="Llorente I."/>
            <person name="Martins Dos Santos V.A."/>
            <person name="Jensen O.N."/>
            <person name="Pelaez A.I."/>
            <person name="Sanchez J."/>
            <person name="Ferrer M."/>
        </authorList>
    </citation>
    <scope>NUCLEOTIDE SEQUENCE</scope>
</reference>
<organism evidence="4">
    <name type="scientific">mine drainage metagenome</name>
    <dbReference type="NCBI Taxonomy" id="410659"/>
    <lineage>
        <taxon>unclassified sequences</taxon>
        <taxon>metagenomes</taxon>
        <taxon>ecological metagenomes</taxon>
    </lineage>
</organism>
<proteinExistence type="predicted"/>
<dbReference type="InterPro" id="IPR018637">
    <property type="entry name" value="DUF2059"/>
</dbReference>
<feature type="domain" description="DUF2059" evidence="2">
    <location>
        <begin position="83"/>
        <end position="138"/>
    </location>
</feature>
<reference evidence="4" key="1">
    <citation type="submission" date="2013-08" db="EMBL/GenBank/DDBJ databases">
        <authorList>
            <person name="Mendez C."/>
            <person name="Richter M."/>
            <person name="Ferrer M."/>
            <person name="Sanchez J."/>
        </authorList>
    </citation>
    <scope>NUCLEOTIDE SEQUENCE</scope>
</reference>
<gene>
    <name evidence="4" type="ORF">B1A_11420</name>
    <name evidence="3" type="ORF">B2A_12334</name>
</gene>
<protein>
    <recommendedName>
        <fullName evidence="2">DUF2059 domain-containing protein</fullName>
    </recommendedName>
</protein>
<evidence type="ECO:0000313" key="4">
    <source>
        <dbReference type="EMBL" id="EQD56690.1"/>
    </source>
</evidence>
<dbReference type="EMBL" id="AUZX01008168">
    <property type="protein sequence ID" value="EQD56690.1"/>
    <property type="molecule type" value="Genomic_DNA"/>
</dbReference>
<name>T1BRU5_9ZZZZ</name>